<dbReference type="GO" id="GO:0015562">
    <property type="term" value="F:efflux transmembrane transporter activity"/>
    <property type="evidence" value="ECO:0007669"/>
    <property type="project" value="TreeGrafter"/>
</dbReference>
<dbReference type="Pfam" id="PF25954">
    <property type="entry name" value="Beta-barrel_RND_2"/>
    <property type="match status" value="1"/>
</dbReference>
<feature type="domain" description="Multidrug resistance protein MdtA-like barrel-sandwich hybrid" evidence="5">
    <location>
        <begin position="67"/>
        <end position="184"/>
    </location>
</feature>
<evidence type="ECO:0000256" key="4">
    <source>
        <dbReference type="SAM" id="SignalP"/>
    </source>
</evidence>
<dbReference type="InterPro" id="IPR006143">
    <property type="entry name" value="RND_pump_MFP"/>
</dbReference>
<dbReference type="Gene3D" id="2.40.50.100">
    <property type="match status" value="1"/>
</dbReference>
<protein>
    <submittedName>
        <fullName evidence="8">Uncharacterized protein</fullName>
    </submittedName>
</protein>
<dbReference type="STRING" id="1409788.NC99_09510"/>
<dbReference type="NCBIfam" id="TIGR01730">
    <property type="entry name" value="RND_mfp"/>
    <property type="match status" value="1"/>
</dbReference>
<comment type="caution">
    <text evidence="8">The sequence shown here is derived from an EMBL/GenBank/DDBJ whole genome shotgun (WGS) entry which is preliminary data.</text>
</comment>
<evidence type="ECO:0000259" key="6">
    <source>
        <dbReference type="Pfam" id="PF25954"/>
    </source>
</evidence>
<keyword evidence="3" id="KW-0813">Transport</keyword>
<gene>
    <name evidence="8" type="ORF">NC99_09510</name>
</gene>
<dbReference type="RefSeq" id="WP_053180214.1">
    <property type="nucleotide sequence ID" value="NZ_LGIA01000040.1"/>
</dbReference>
<dbReference type="PANTHER" id="PTHR30469">
    <property type="entry name" value="MULTIDRUG RESISTANCE PROTEIN MDTA"/>
    <property type="match status" value="1"/>
</dbReference>
<evidence type="ECO:0000256" key="1">
    <source>
        <dbReference type="ARBA" id="ARBA00004196"/>
    </source>
</evidence>
<evidence type="ECO:0000259" key="7">
    <source>
        <dbReference type="Pfam" id="PF25967"/>
    </source>
</evidence>
<dbReference type="InterPro" id="IPR058792">
    <property type="entry name" value="Beta-barrel_RND_2"/>
</dbReference>
<dbReference type="InterPro" id="IPR058627">
    <property type="entry name" value="MdtA-like_C"/>
</dbReference>
<dbReference type="Gene3D" id="2.40.420.20">
    <property type="match status" value="1"/>
</dbReference>
<keyword evidence="4" id="KW-0732">Signal</keyword>
<dbReference type="Proteomes" id="UP000036958">
    <property type="component" value="Unassembled WGS sequence"/>
</dbReference>
<name>A0A0L8VD07_9BACT</name>
<evidence type="ECO:0000259" key="5">
    <source>
        <dbReference type="Pfam" id="PF25917"/>
    </source>
</evidence>
<keyword evidence="9" id="KW-1185">Reference proteome</keyword>
<accession>A0A0L8VD07</accession>
<feature type="chain" id="PRO_5005591775" evidence="4">
    <location>
        <begin position="24"/>
        <end position="345"/>
    </location>
</feature>
<dbReference type="PROSITE" id="PS51257">
    <property type="entry name" value="PROKAR_LIPOPROTEIN"/>
    <property type="match status" value="1"/>
</dbReference>
<comment type="subcellular location">
    <subcellularLocation>
        <location evidence="1">Cell envelope</location>
    </subcellularLocation>
</comment>
<dbReference type="Pfam" id="PF25967">
    <property type="entry name" value="RND-MFP_C"/>
    <property type="match status" value="1"/>
</dbReference>
<organism evidence="8 9">
    <name type="scientific">Sunxiuqinia dokdonensis</name>
    <dbReference type="NCBI Taxonomy" id="1409788"/>
    <lineage>
        <taxon>Bacteria</taxon>
        <taxon>Pseudomonadati</taxon>
        <taxon>Bacteroidota</taxon>
        <taxon>Bacteroidia</taxon>
        <taxon>Marinilabiliales</taxon>
        <taxon>Prolixibacteraceae</taxon>
        <taxon>Sunxiuqinia</taxon>
    </lineage>
</organism>
<dbReference type="InterPro" id="IPR058625">
    <property type="entry name" value="MdtA-like_BSH"/>
</dbReference>
<dbReference type="Pfam" id="PF25917">
    <property type="entry name" value="BSH_RND"/>
    <property type="match status" value="1"/>
</dbReference>
<feature type="domain" description="Multidrug resistance protein MdtA-like C-terminal permuted SH3" evidence="7">
    <location>
        <begin position="274"/>
        <end position="333"/>
    </location>
</feature>
<evidence type="ECO:0000256" key="3">
    <source>
        <dbReference type="ARBA" id="ARBA00022448"/>
    </source>
</evidence>
<dbReference type="AlphaFoldDB" id="A0A0L8VD07"/>
<feature type="domain" description="CusB-like beta-barrel" evidence="6">
    <location>
        <begin position="194"/>
        <end position="264"/>
    </location>
</feature>
<dbReference type="GO" id="GO:1990281">
    <property type="term" value="C:efflux pump complex"/>
    <property type="evidence" value="ECO:0007669"/>
    <property type="project" value="TreeGrafter"/>
</dbReference>
<evidence type="ECO:0000256" key="2">
    <source>
        <dbReference type="ARBA" id="ARBA00009477"/>
    </source>
</evidence>
<dbReference type="EMBL" id="LGIA01000040">
    <property type="protein sequence ID" value="KOH46223.1"/>
    <property type="molecule type" value="Genomic_DNA"/>
</dbReference>
<dbReference type="Gene3D" id="2.40.30.170">
    <property type="match status" value="1"/>
</dbReference>
<feature type="signal peptide" evidence="4">
    <location>
        <begin position="1"/>
        <end position="23"/>
    </location>
</feature>
<dbReference type="OrthoDB" id="9798190at2"/>
<evidence type="ECO:0000313" key="9">
    <source>
        <dbReference type="Proteomes" id="UP000036958"/>
    </source>
</evidence>
<comment type="similarity">
    <text evidence="2">Belongs to the membrane fusion protein (MFP) (TC 8.A.1) family.</text>
</comment>
<evidence type="ECO:0000313" key="8">
    <source>
        <dbReference type="EMBL" id="KOH46223.1"/>
    </source>
</evidence>
<dbReference type="SUPFAM" id="SSF111369">
    <property type="entry name" value="HlyD-like secretion proteins"/>
    <property type="match status" value="1"/>
</dbReference>
<proteinExistence type="inferred from homology"/>
<reference evidence="9" key="1">
    <citation type="submission" date="2015-07" db="EMBL/GenBank/DDBJ databases">
        <title>Genome sequencing of Sunxiuqinia dokdonensis strain SK.</title>
        <authorList>
            <person name="Ahn S."/>
            <person name="Kim B.-C."/>
        </authorList>
    </citation>
    <scope>NUCLEOTIDE SEQUENCE [LARGE SCALE GENOMIC DNA]</scope>
    <source>
        <strain evidence="9">SK</strain>
    </source>
</reference>
<sequence length="345" mass="37964">MKKQILILTIGLLVASCSQNEQAENAKESQETAIPVKVIEAKIQSDRAMLKYSGISEPALTIPLSFQLPGKVARIYVDEGSQVRKGQVLAELDKTSVQSSYDATLSMQRQAQDAYNRLKTVYDNGSLPEIKWEEVKAKLEQANSSANIAKEALKNCMVMAPEDGVISVRNIEEGVNVMPGVSAFKLISADDIQVRISVPDTEINKIQKGQIATVRFSALNGQEYKAVVYKVGVVANQISKTFEVKLKIPNHDMTLRPGMVCEIEMPVEGSTPGLLVPMQSVMKDAQNGNYLFVVDKQSKRAKRQTIETSGIINNQLCIMAGLSPGEWFVVEGQHKLSDNSMIKFN</sequence>